<feature type="compositionally biased region" description="Basic residues" evidence="7">
    <location>
        <begin position="169"/>
        <end position="178"/>
    </location>
</feature>
<keyword evidence="2 6" id="KW-0479">Metal-binding</keyword>
<dbReference type="Gene3D" id="1.10.1220.10">
    <property type="entry name" value="Met repressor-like"/>
    <property type="match status" value="1"/>
</dbReference>
<feature type="compositionally biased region" description="Polar residues" evidence="7">
    <location>
        <begin position="146"/>
        <end position="158"/>
    </location>
</feature>
<dbReference type="HAMAP" id="MF_00476">
    <property type="entry name" value="NikR"/>
    <property type="match status" value="1"/>
</dbReference>
<dbReference type="InterPro" id="IPR014864">
    <property type="entry name" value="TF_NikR_Ni-bd_C"/>
</dbReference>
<dbReference type="GO" id="GO:0010045">
    <property type="term" value="P:response to nickel cation"/>
    <property type="evidence" value="ECO:0007669"/>
    <property type="project" value="InterPro"/>
</dbReference>
<dbReference type="GO" id="GO:0003700">
    <property type="term" value="F:DNA-binding transcription factor activity"/>
    <property type="evidence" value="ECO:0007669"/>
    <property type="project" value="UniProtKB-UniRule"/>
</dbReference>
<dbReference type="NCBIfam" id="NF002815">
    <property type="entry name" value="PRK02967.1"/>
    <property type="match status" value="1"/>
</dbReference>
<dbReference type="CDD" id="cd22231">
    <property type="entry name" value="RHH_NikR_HicB-like"/>
    <property type="match status" value="1"/>
</dbReference>
<dbReference type="AlphaFoldDB" id="A0A100VRY4"/>
<dbReference type="InterPro" id="IPR022988">
    <property type="entry name" value="Ni_resp_reg_NikR"/>
</dbReference>
<keyword evidence="3 6" id="KW-0805">Transcription regulation</keyword>
<comment type="similarity">
    <text evidence="6">Belongs to the transcriptional regulatory CopG/NikR family.</text>
</comment>
<evidence type="ECO:0000256" key="7">
    <source>
        <dbReference type="SAM" id="MobiDB-lite"/>
    </source>
</evidence>
<dbReference type="EMBL" id="BCNV01000007">
    <property type="protein sequence ID" value="GAS84983.1"/>
    <property type="molecule type" value="Genomic_DNA"/>
</dbReference>
<feature type="domain" description="Transcription factor NikR nickel binding C-terminal" evidence="8">
    <location>
        <begin position="59"/>
        <end position="135"/>
    </location>
</feature>
<organism evidence="9 10">
    <name type="scientific">Paenibacillus amylolyticus</name>
    <dbReference type="NCBI Taxonomy" id="1451"/>
    <lineage>
        <taxon>Bacteria</taxon>
        <taxon>Bacillati</taxon>
        <taxon>Bacillota</taxon>
        <taxon>Bacilli</taxon>
        <taxon>Bacillales</taxon>
        <taxon>Paenibacillaceae</taxon>
        <taxon>Paenibacillus</taxon>
    </lineage>
</organism>
<keyword evidence="1 6" id="KW-0533">Nickel</keyword>
<evidence type="ECO:0000256" key="1">
    <source>
        <dbReference type="ARBA" id="ARBA00022596"/>
    </source>
</evidence>
<evidence type="ECO:0000259" key="8">
    <source>
        <dbReference type="Pfam" id="PF08753"/>
    </source>
</evidence>
<comment type="function">
    <text evidence="6">Transcriptional regulator.</text>
</comment>
<dbReference type="RefSeq" id="WP_062837369.1">
    <property type="nucleotide sequence ID" value="NZ_BCNV01000007.1"/>
</dbReference>
<evidence type="ECO:0000313" key="10">
    <source>
        <dbReference type="Proteomes" id="UP000069697"/>
    </source>
</evidence>
<gene>
    <name evidence="9" type="ORF">PAHA3_5104</name>
</gene>
<feature type="region of interest" description="Disordered" evidence="7">
    <location>
        <begin position="146"/>
        <end position="178"/>
    </location>
</feature>
<name>A0A100VRY4_PAEAM</name>
<feature type="binding site" evidence="6">
    <location>
        <position position="95"/>
    </location>
    <ligand>
        <name>Ni(2+)</name>
        <dbReference type="ChEBI" id="CHEBI:49786"/>
    </ligand>
</feature>
<feature type="binding site" evidence="6">
    <location>
        <position position="93"/>
    </location>
    <ligand>
        <name>Ni(2+)</name>
        <dbReference type="ChEBI" id="CHEBI:49786"/>
    </ligand>
</feature>
<dbReference type="GO" id="GO:0003677">
    <property type="term" value="F:DNA binding"/>
    <property type="evidence" value="ECO:0007669"/>
    <property type="project" value="UniProtKB-KW"/>
</dbReference>
<dbReference type="InterPro" id="IPR050192">
    <property type="entry name" value="CopG/NikR_regulator"/>
</dbReference>
<dbReference type="PANTHER" id="PTHR34719:SF2">
    <property type="entry name" value="NICKEL-RESPONSIVE REGULATOR"/>
    <property type="match status" value="1"/>
</dbReference>
<evidence type="ECO:0000256" key="6">
    <source>
        <dbReference type="HAMAP-Rule" id="MF_00476"/>
    </source>
</evidence>
<sequence length="178" mass="20321">MADKEDLTRFGVAFPTPLIEQFDQYIEEQGYKNRSEAFRDLVRKTLLQPSALQSEQDVAGTIVMVYDHHISDLPIRLMELQHEAHHDIISNMHVHLNHDQCLEVIAVRGNLGRLRHLHQQIQVQKGVLYAELSVTYVDELNKLAHAQSSGQDNNPNQSLDHDHSAGQHGHSHHHRSAD</sequence>
<dbReference type="InterPro" id="IPR045865">
    <property type="entry name" value="ACT-like_dom_sf"/>
</dbReference>
<evidence type="ECO:0000256" key="4">
    <source>
        <dbReference type="ARBA" id="ARBA00023125"/>
    </source>
</evidence>
<protein>
    <recommendedName>
        <fullName evidence="6">Putative nickel-responsive regulator</fullName>
    </recommendedName>
</protein>
<dbReference type="NCBIfam" id="NF003381">
    <property type="entry name" value="PRK04460.1"/>
    <property type="match status" value="1"/>
</dbReference>
<dbReference type="Proteomes" id="UP000069697">
    <property type="component" value="Unassembled WGS sequence"/>
</dbReference>
<dbReference type="Pfam" id="PF08753">
    <property type="entry name" value="NikR_C"/>
    <property type="match status" value="1"/>
</dbReference>
<evidence type="ECO:0000256" key="3">
    <source>
        <dbReference type="ARBA" id="ARBA00023015"/>
    </source>
</evidence>
<dbReference type="GO" id="GO:0016151">
    <property type="term" value="F:nickel cation binding"/>
    <property type="evidence" value="ECO:0007669"/>
    <property type="project" value="UniProtKB-UniRule"/>
</dbReference>
<evidence type="ECO:0000256" key="2">
    <source>
        <dbReference type="ARBA" id="ARBA00022723"/>
    </source>
</evidence>
<reference evidence="9 10" key="1">
    <citation type="journal article" date="2016" name="Genome Announc.">
        <title>Draft Genome Sequence of Paenibacillus amylolyticus Heshi-A3, Isolated from Fermented Rice Bran in a Japanese Fermented Seafood Dish.</title>
        <authorList>
            <person name="Akuzawa S."/>
            <person name="Nagaoka J."/>
            <person name="Kanekatsu M."/>
            <person name="Kubota E."/>
            <person name="Ohtake R."/>
            <person name="Suzuki T."/>
            <person name="Kanesaki Y."/>
        </authorList>
    </citation>
    <scope>NUCLEOTIDE SEQUENCE [LARGE SCALE GENOMIC DNA]</scope>
    <source>
        <strain evidence="9 10">Heshi-A3</strain>
    </source>
</reference>
<dbReference type="InterPro" id="IPR010985">
    <property type="entry name" value="Ribbon_hlx_hlx"/>
</dbReference>
<keyword evidence="5 6" id="KW-0804">Transcription</keyword>
<accession>A0A100VRY4</accession>
<dbReference type="SUPFAM" id="SSF47598">
    <property type="entry name" value="Ribbon-helix-helix"/>
    <property type="match status" value="1"/>
</dbReference>
<feature type="binding site" evidence="6">
    <location>
        <position position="101"/>
    </location>
    <ligand>
        <name>Ni(2+)</name>
        <dbReference type="ChEBI" id="CHEBI:49786"/>
    </ligand>
</feature>
<comment type="caution">
    <text evidence="9">The sequence shown here is derived from an EMBL/GenBank/DDBJ whole genome shotgun (WGS) entry which is preliminary data.</text>
</comment>
<dbReference type="NCBIfam" id="NF002169">
    <property type="entry name" value="PRK01002.1"/>
    <property type="match status" value="1"/>
</dbReference>
<proteinExistence type="inferred from homology"/>
<dbReference type="SUPFAM" id="SSF55021">
    <property type="entry name" value="ACT-like"/>
    <property type="match status" value="1"/>
</dbReference>
<dbReference type="InterPro" id="IPR027271">
    <property type="entry name" value="Acetolactate_synth/TF_NikR_C"/>
</dbReference>
<reference evidence="10" key="2">
    <citation type="submission" date="2016-01" db="EMBL/GenBank/DDBJ databases">
        <title>Draft Genome Sequence of Paenibacillus amylolyticus Heshi-A3 that Was Isolated from Fermented Rice Bran with Aging Salted Mackerel, Which Was Named Heshiko as Traditional Fermented Seafood in Japan.</title>
        <authorList>
            <person name="Akuzawa S."/>
            <person name="Nakagawa J."/>
            <person name="Kanekatsu T."/>
            <person name="Kubota E."/>
            <person name="Ohtake R."/>
            <person name="Suzuki T."/>
            <person name="Kanesaki Y."/>
        </authorList>
    </citation>
    <scope>NUCLEOTIDE SEQUENCE [LARGE SCALE GENOMIC DNA]</scope>
    <source>
        <strain evidence="10">Heshi-A3</strain>
    </source>
</reference>
<feature type="binding site" evidence="6">
    <location>
        <position position="82"/>
    </location>
    <ligand>
        <name>Ni(2+)</name>
        <dbReference type="ChEBI" id="CHEBI:49786"/>
    </ligand>
</feature>
<dbReference type="InterPro" id="IPR013321">
    <property type="entry name" value="Arc_rbn_hlx_hlx"/>
</dbReference>
<dbReference type="Gene3D" id="3.30.70.1150">
    <property type="entry name" value="ACT-like. Chain A, domain 2"/>
    <property type="match status" value="1"/>
</dbReference>
<evidence type="ECO:0000256" key="5">
    <source>
        <dbReference type="ARBA" id="ARBA00023163"/>
    </source>
</evidence>
<dbReference type="PANTHER" id="PTHR34719">
    <property type="entry name" value="NICKEL-RESPONSIVE REGULATOR"/>
    <property type="match status" value="1"/>
</dbReference>
<keyword evidence="4 6" id="KW-0238">DNA-binding</keyword>
<comment type="cofactor">
    <cofactor evidence="6">
        <name>Ni(2+)</name>
        <dbReference type="ChEBI" id="CHEBI:49786"/>
    </cofactor>
    <text evidence="6">Binds 1 nickel ion per subunit.</text>
</comment>
<evidence type="ECO:0000313" key="9">
    <source>
        <dbReference type="EMBL" id="GAS84983.1"/>
    </source>
</evidence>